<evidence type="ECO:0000313" key="2">
    <source>
        <dbReference type="EMBL" id="KAJ1728490.1"/>
    </source>
</evidence>
<sequence>MGVVCGDDHDLVDGRPVGALRVSFGAMTSKQDIDALVDFLGQSFRNCGSAPSIAGPLAGGAGATAARSSSAPVRAEVDAVVIYPIKSCHGWVVPRHMPWDITPHGLKFDRSFVIMRENSTAAMQQKRYPGMALIRPRVDVARSVLVLEAPGHRPLDVSLRPHHLQLEDTESRACSTRVQAQRVRSEMISAWLSSVLSVSCYLACEPRLLMAEPAAALPPQLPGGVPCARRPTKAFSNKAQLLMVTLESAQQVERWVAEDAGLDRRADGATVGPMQYRPNLIIKSHPDESRGIGPFEELRWTSVSVGGARFDVAGPCRRCQMISVDQDSAKALKEPYSTLARRMRVGGKVVFGVYLNAAGGDGDCPASGRLSTVSAGSVVDVLV</sequence>
<dbReference type="GO" id="GO:0003824">
    <property type="term" value="F:catalytic activity"/>
    <property type="evidence" value="ECO:0007669"/>
    <property type="project" value="InterPro"/>
</dbReference>
<name>A0A9W7YA57_9FUNG</name>
<protein>
    <recommendedName>
        <fullName evidence="1">MOSC domain-containing protein</fullName>
    </recommendedName>
</protein>
<dbReference type="SUPFAM" id="SSF50800">
    <property type="entry name" value="PK beta-barrel domain-like"/>
    <property type="match status" value="1"/>
</dbReference>
<dbReference type="InterPro" id="IPR005303">
    <property type="entry name" value="MOCOS_middle"/>
</dbReference>
<dbReference type="EMBL" id="JANBOI010000802">
    <property type="protein sequence ID" value="KAJ1728490.1"/>
    <property type="molecule type" value="Genomic_DNA"/>
</dbReference>
<dbReference type="Pfam" id="PF03476">
    <property type="entry name" value="MOSC_N"/>
    <property type="match status" value="1"/>
</dbReference>
<feature type="domain" description="MOSC" evidence="1">
    <location>
        <begin position="215"/>
        <end position="382"/>
    </location>
</feature>
<dbReference type="PROSITE" id="PS51340">
    <property type="entry name" value="MOSC"/>
    <property type="match status" value="1"/>
</dbReference>
<evidence type="ECO:0000313" key="3">
    <source>
        <dbReference type="Proteomes" id="UP001143981"/>
    </source>
</evidence>
<gene>
    <name evidence="2" type="ORF">LPJ61_004009</name>
</gene>
<keyword evidence="3" id="KW-1185">Reference proteome</keyword>
<organism evidence="2 3">
    <name type="scientific">Coemansia biformis</name>
    <dbReference type="NCBI Taxonomy" id="1286918"/>
    <lineage>
        <taxon>Eukaryota</taxon>
        <taxon>Fungi</taxon>
        <taxon>Fungi incertae sedis</taxon>
        <taxon>Zoopagomycota</taxon>
        <taxon>Kickxellomycotina</taxon>
        <taxon>Kickxellomycetes</taxon>
        <taxon>Kickxellales</taxon>
        <taxon>Kickxellaceae</taxon>
        <taxon>Coemansia</taxon>
    </lineage>
</organism>
<comment type="caution">
    <text evidence="2">The sequence shown here is derived from an EMBL/GenBank/DDBJ whole genome shotgun (WGS) entry which is preliminary data.</text>
</comment>
<dbReference type="InterPro" id="IPR005302">
    <property type="entry name" value="MoCF_Sase_C"/>
</dbReference>
<dbReference type="AlphaFoldDB" id="A0A9W7YA57"/>
<dbReference type="OrthoDB" id="10264306at2759"/>
<dbReference type="SUPFAM" id="SSF141673">
    <property type="entry name" value="MOSC N-terminal domain-like"/>
    <property type="match status" value="1"/>
</dbReference>
<dbReference type="Proteomes" id="UP001143981">
    <property type="component" value="Unassembled WGS sequence"/>
</dbReference>
<dbReference type="GO" id="GO:0030151">
    <property type="term" value="F:molybdenum ion binding"/>
    <property type="evidence" value="ECO:0007669"/>
    <property type="project" value="InterPro"/>
</dbReference>
<reference evidence="2" key="1">
    <citation type="submission" date="2022-07" db="EMBL/GenBank/DDBJ databases">
        <title>Phylogenomic reconstructions and comparative analyses of Kickxellomycotina fungi.</title>
        <authorList>
            <person name="Reynolds N.K."/>
            <person name="Stajich J.E."/>
            <person name="Barry K."/>
            <person name="Grigoriev I.V."/>
            <person name="Crous P."/>
            <person name="Smith M.E."/>
        </authorList>
    </citation>
    <scope>NUCLEOTIDE SEQUENCE</scope>
    <source>
        <strain evidence="2">BCRC 34381</strain>
    </source>
</reference>
<evidence type="ECO:0000259" key="1">
    <source>
        <dbReference type="PROSITE" id="PS51340"/>
    </source>
</evidence>
<dbReference type="InterPro" id="IPR011037">
    <property type="entry name" value="Pyrv_Knase-like_insert_dom_sf"/>
</dbReference>
<dbReference type="Pfam" id="PF03473">
    <property type="entry name" value="MOSC"/>
    <property type="match status" value="1"/>
</dbReference>
<dbReference type="GO" id="GO:0030170">
    <property type="term" value="F:pyridoxal phosphate binding"/>
    <property type="evidence" value="ECO:0007669"/>
    <property type="project" value="InterPro"/>
</dbReference>
<accession>A0A9W7YA57</accession>
<proteinExistence type="predicted"/>